<name>A0A494X3S1_9FIRM</name>
<evidence type="ECO:0000256" key="1">
    <source>
        <dbReference type="ARBA" id="ARBA00023002"/>
    </source>
</evidence>
<accession>A0A494X3S1</accession>
<dbReference type="EMBL" id="RBWE01000001">
    <property type="protein sequence ID" value="RKO67857.1"/>
    <property type="molecule type" value="Genomic_DNA"/>
</dbReference>
<gene>
    <name evidence="4" type="ORF">D7024_13525</name>
</gene>
<organism evidence="4 5">
    <name type="scientific">Desulfofundulus salinus</name>
    <dbReference type="NCBI Taxonomy" id="2419843"/>
    <lineage>
        <taxon>Bacteria</taxon>
        <taxon>Bacillati</taxon>
        <taxon>Bacillota</taxon>
        <taxon>Clostridia</taxon>
        <taxon>Eubacteriales</taxon>
        <taxon>Peptococcaceae</taxon>
        <taxon>Desulfofundulus</taxon>
    </lineage>
</organism>
<sequence length="464" mass="49683">MQVAQAEIYAIVEKILEKLNQQEEGVQGAFSSLDEAVEAARRAQEKLALMDLARREELVRAMREAALANVRLLAEMAVQETGRGRVEDKIMKNTLAAQKTPGTEDLKPTAYTGDYGLTLVEMAPVGVIGAITPVTNPAATIINNSIGMIAAGNAVVFSPHPSAEKTSLKTIEILHEAIIRAGGPSGLVVGLSEPSVEKAGQLMHHPGINMLVVTGGSGVVKAALSSGKKAIGAGAGNPPVLVDHTADIERAARDIVMGASFDNNMPCVCEKVLIVVDEVADDLIRRMQREGAILVKGSGVDALTRLAFHEERDGHTVLNPDLVGKDASYILKQIGINIGHDTRLVIMETDPDHPFVTHEQMMPVLPVVRVRDVEEGIQLAVRVEGNNRHTAIMHSKHVDYMTEFARAVKTTIFVKNAPCYAGIGAGGEGYCTFTIAGPTGEGLTSARSFTRQRRCVLVDGFRII</sequence>
<dbReference type="Proteomes" id="UP000271256">
    <property type="component" value="Unassembled WGS sequence"/>
</dbReference>
<reference evidence="4 5" key="1">
    <citation type="submission" date="2018-10" db="EMBL/GenBank/DDBJ databases">
        <authorList>
            <person name="Grouzdev D.S."/>
            <person name="Krutkina M.S."/>
            <person name="Tourova T.P."/>
            <person name="Nazina T.N."/>
        </authorList>
    </citation>
    <scope>NUCLEOTIDE SEQUENCE [LARGE SCALE GENOMIC DNA]</scope>
    <source>
        <strain evidence="4 5">435</strain>
    </source>
</reference>
<protein>
    <submittedName>
        <fullName evidence="4">Aldehyde dehydrogenase EutE</fullName>
    </submittedName>
</protein>
<evidence type="ECO:0000313" key="4">
    <source>
        <dbReference type="EMBL" id="RKO67857.1"/>
    </source>
</evidence>
<proteinExistence type="predicted"/>
<dbReference type="SUPFAM" id="SSF53720">
    <property type="entry name" value="ALDH-like"/>
    <property type="match status" value="1"/>
</dbReference>
<dbReference type="InterPro" id="IPR016163">
    <property type="entry name" value="Ald_DH_C"/>
</dbReference>
<keyword evidence="1" id="KW-0560">Oxidoreductase</keyword>
<dbReference type="RefSeq" id="WP_121452246.1">
    <property type="nucleotide sequence ID" value="NZ_RBWE01000001.1"/>
</dbReference>
<dbReference type="CDD" id="cd07121">
    <property type="entry name" value="ALDH_EutE"/>
    <property type="match status" value="1"/>
</dbReference>
<comment type="caution">
    <text evidence="4">The sequence shown here is derived from an EMBL/GenBank/DDBJ whole genome shotgun (WGS) entry which is preliminary data.</text>
</comment>
<dbReference type="InterPro" id="IPR015590">
    <property type="entry name" value="Aldehyde_DH_dom"/>
</dbReference>
<dbReference type="InterPro" id="IPR016161">
    <property type="entry name" value="Ald_DH/histidinol_DH"/>
</dbReference>
<dbReference type="OrthoDB" id="9804734at2"/>
<dbReference type="Gene3D" id="3.40.605.10">
    <property type="entry name" value="Aldehyde Dehydrogenase, Chain A, domain 1"/>
    <property type="match status" value="1"/>
</dbReference>
<dbReference type="PANTHER" id="PTHR11699">
    <property type="entry name" value="ALDEHYDE DEHYDROGENASE-RELATED"/>
    <property type="match status" value="1"/>
</dbReference>
<evidence type="ECO:0000313" key="5">
    <source>
        <dbReference type="Proteomes" id="UP000271256"/>
    </source>
</evidence>
<keyword evidence="2" id="KW-0520">NAD</keyword>
<evidence type="ECO:0000256" key="2">
    <source>
        <dbReference type="ARBA" id="ARBA00023027"/>
    </source>
</evidence>
<evidence type="ECO:0000259" key="3">
    <source>
        <dbReference type="Pfam" id="PF00171"/>
    </source>
</evidence>
<dbReference type="Gene3D" id="3.40.309.10">
    <property type="entry name" value="Aldehyde Dehydrogenase, Chain A, domain 2"/>
    <property type="match status" value="1"/>
</dbReference>
<dbReference type="InterPro" id="IPR016162">
    <property type="entry name" value="Ald_DH_N"/>
</dbReference>
<keyword evidence="5" id="KW-1185">Reference proteome</keyword>
<feature type="domain" description="Aldehyde dehydrogenase" evidence="3">
    <location>
        <begin position="32"/>
        <end position="418"/>
    </location>
</feature>
<dbReference type="PIRSF" id="PIRSF036410">
    <property type="entry name" value="EutE_PduP"/>
    <property type="match status" value="1"/>
</dbReference>
<dbReference type="AlphaFoldDB" id="A0A494X3S1"/>
<dbReference type="Pfam" id="PF00171">
    <property type="entry name" value="Aldedh"/>
    <property type="match status" value="1"/>
</dbReference>
<dbReference type="NCBIfam" id="NF011927">
    <property type="entry name" value="PRK15398.1"/>
    <property type="match status" value="1"/>
</dbReference>
<dbReference type="GO" id="GO:0008774">
    <property type="term" value="F:acetaldehyde dehydrogenase (acetylating) activity"/>
    <property type="evidence" value="ECO:0007669"/>
    <property type="project" value="InterPro"/>
</dbReference>
<dbReference type="InterPro" id="IPR012408">
    <property type="entry name" value="Acetald_propionald_DH-rel"/>
</dbReference>